<keyword evidence="11" id="KW-0057">Aromatic amino acid biosynthesis</keyword>
<comment type="catalytic activity">
    <reaction evidence="18">
        <text>prephenate + H(+) = 3-phenylpyruvate + CO2 + H2O</text>
        <dbReference type="Rhea" id="RHEA:21648"/>
        <dbReference type="ChEBI" id="CHEBI:15377"/>
        <dbReference type="ChEBI" id="CHEBI:15378"/>
        <dbReference type="ChEBI" id="CHEBI:16526"/>
        <dbReference type="ChEBI" id="CHEBI:18005"/>
        <dbReference type="ChEBI" id="CHEBI:29934"/>
        <dbReference type="EC" id="4.2.1.51"/>
    </reaction>
</comment>
<dbReference type="UniPathway" id="UPA00120">
    <property type="reaction ID" value="UER00203"/>
</dbReference>
<evidence type="ECO:0000256" key="3">
    <source>
        <dbReference type="ARBA" id="ARBA00004496"/>
    </source>
</evidence>
<dbReference type="PROSITE" id="PS51671">
    <property type="entry name" value="ACT"/>
    <property type="match status" value="1"/>
</dbReference>
<dbReference type="InterPro" id="IPR008242">
    <property type="entry name" value="Chor_mutase/pphenate_deHydtase"/>
</dbReference>
<evidence type="ECO:0000256" key="5">
    <source>
        <dbReference type="ARBA" id="ARBA00004817"/>
    </source>
</evidence>
<evidence type="ECO:0000256" key="15">
    <source>
        <dbReference type="ARBA" id="ARBA00023268"/>
    </source>
</evidence>
<evidence type="ECO:0000256" key="12">
    <source>
        <dbReference type="ARBA" id="ARBA00023222"/>
    </source>
</evidence>
<dbReference type="GO" id="GO:0009094">
    <property type="term" value="P:L-phenylalanine biosynthetic process"/>
    <property type="evidence" value="ECO:0007669"/>
    <property type="project" value="UniProtKB-UniPathway"/>
</dbReference>
<dbReference type="InterPro" id="IPR001086">
    <property type="entry name" value="Preph_deHydtase"/>
</dbReference>
<dbReference type="AlphaFoldDB" id="A0A518K5N2"/>
<name>A0A518K5N2_9BACT</name>
<keyword evidence="15" id="KW-0511">Multifunctional enzyme</keyword>
<dbReference type="InterPro" id="IPR036263">
    <property type="entry name" value="Chorismate_II_sf"/>
</dbReference>
<dbReference type="Proteomes" id="UP000316426">
    <property type="component" value="Chromosome"/>
</dbReference>
<dbReference type="PANTHER" id="PTHR21022">
    <property type="entry name" value="PREPHENATE DEHYDRATASE P PROTEIN"/>
    <property type="match status" value="1"/>
</dbReference>
<evidence type="ECO:0000259" key="20">
    <source>
        <dbReference type="PROSITE" id="PS51171"/>
    </source>
</evidence>
<keyword evidence="12" id="KW-0584">Phenylalanine biosynthesis</keyword>
<dbReference type="EMBL" id="CP036349">
    <property type="protein sequence ID" value="QDV73085.1"/>
    <property type="molecule type" value="Genomic_DNA"/>
</dbReference>
<gene>
    <name evidence="22" type="primary">pheA</name>
    <name evidence="22" type="ORF">Spa11_12740</name>
</gene>
<evidence type="ECO:0000256" key="14">
    <source>
        <dbReference type="ARBA" id="ARBA00023239"/>
    </source>
</evidence>
<comment type="catalytic activity">
    <reaction evidence="1">
        <text>chorismate = prephenate</text>
        <dbReference type="Rhea" id="RHEA:13897"/>
        <dbReference type="ChEBI" id="CHEBI:29748"/>
        <dbReference type="ChEBI" id="CHEBI:29934"/>
        <dbReference type="EC" id="5.4.99.5"/>
    </reaction>
</comment>
<evidence type="ECO:0000256" key="8">
    <source>
        <dbReference type="ARBA" id="ARBA00014401"/>
    </source>
</evidence>
<evidence type="ECO:0000256" key="10">
    <source>
        <dbReference type="ARBA" id="ARBA00022605"/>
    </source>
</evidence>
<keyword evidence="9" id="KW-0963">Cytoplasm</keyword>
<evidence type="ECO:0000256" key="16">
    <source>
        <dbReference type="ARBA" id="ARBA00031175"/>
    </source>
</evidence>
<evidence type="ECO:0000256" key="7">
    <source>
        <dbReference type="ARBA" id="ARBA00013147"/>
    </source>
</evidence>
<dbReference type="SUPFAM" id="SSF48600">
    <property type="entry name" value="Chorismate mutase II"/>
    <property type="match status" value="1"/>
</dbReference>
<evidence type="ECO:0000256" key="6">
    <source>
        <dbReference type="ARBA" id="ARBA00012404"/>
    </source>
</evidence>
<comment type="function">
    <text evidence="2">Catalyzes the Claisen rearrangement of chorismate to prephenate and the decarboxylation/dehydration of prephenate to phenylpyruvate.</text>
</comment>
<evidence type="ECO:0000256" key="13">
    <source>
        <dbReference type="ARBA" id="ARBA00023235"/>
    </source>
</evidence>
<evidence type="ECO:0000256" key="1">
    <source>
        <dbReference type="ARBA" id="ARBA00000824"/>
    </source>
</evidence>
<organism evidence="22 23">
    <name type="scientific">Botrimarina mediterranea</name>
    <dbReference type="NCBI Taxonomy" id="2528022"/>
    <lineage>
        <taxon>Bacteria</taxon>
        <taxon>Pseudomonadati</taxon>
        <taxon>Planctomycetota</taxon>
        <taxon>Planctomycetia</taxon>
        <taxon>Pirellulales</taxon>
        <taxon>Lacipirellulaceae</taxon>
        <taxon>Botrimarina</taxon>
    </lineage>
</organism>
<feature type="domain" description="ACT" evidence="21">
    <location>
        <begin position="284"/>
        <end position="367"/>
    </location>
</feature>
<evidence type="ECO:0000256" key="2">
    <source>
        <dbReference type="ARBA" id="ARBA00002364"/>
    </source>
</evidence>
<dbReference type="FunFam" id="3.40.190.10:FF:000034">
    <property type="entry name" value="Chorismate mutase/prephenate dehydratase"/>
    <property type="match status" value="1"/>
</dbReference>
<protein>
    <recommendedName>
        <fullName evidence="8">Bifunctional chorismate mutase/prephenate dehydratase</fullName>
        <ecNumber evidence="7">4.2.1.51</ecNumber>
        <ecNumber evidence="6">5.4.99.5</ecNumber>
    </recommendedName>
    <alternativeName>
        <fullName evidence="17">Chorismate mutase-prephenate dehydratase</fullName>
    </alternativeName>
    <alternativeName>
        <fullName evidence="16">p-protein</fullName>
    </alternativeName>
</protein>
<accession>A0A518K5N2</accession>
<dbReference type="GO" id="GO:0046417">
    <property type="term" value="P:chorismate metabolic process"/>
    <property type="evidence" value="ECO:0007669"/>
    <property type="project" value="InterPro"/>
</dbReference>
<dbReference type="Gene3D" id="3.30.70.260">
    <property type="match status" value="1"/>
</dbReference>
<dbReference type="PANTHER" id="PTHR21022:SF19">
    <property type="entry name" value="PREPHENATE DEHYDRATASE-RELATED"/>
    <property type="match status" value="1"/>
</dbReference>
<dbReference type="GO" id="GO:0004106">
    <property type="term" value="F:chorismate mutase activity"/>
    <property type="evidence" value="ECO:0007669"/>
    <property type="project" value="UniProtKB-EC"/>
</dbReference>
<dbReference type="GO" id="GO:0004664">
    <property type="term" value="F:prephenate dehydratase activity"/>
    <property type="evidence" value="ECO:0007669"/>
    <property type="project" value="UniProtKB-EC"/>
</dbReference>
<feature type="domain" description="Prephenate dehydratase" evidence="20">
    <location>
        <begin position="93"/>
        <end position="267"/>
    </location>
</feature>
<dbReference type="InterPro" id="IPR045865">
    <property type="entry name" value="ACT-like_dom_sf"/>
</dbReference>
<dbReference type="CDD" id="cd04905">
    <property type="entry name" value="ACT_CM-PDT"/>
    <property type="match status" value="1"/>
</dbReference>
<dbReference type="EC" id="5.4.99.5" evidence="6"/>
<feature type="site" description="Essential for prephenate dehydratase activity" evidence="19">
    <location>
        <position position="260"/>
    </location>
</feature>
<dbReference type="SMART" id="SM00830">
    <property type="entry name" value="CM_2"/>
    <property type="match status" value="1"/>
</dbReference>
<evidence type="ECO:0000256" key="18">
    <source>
        <dbReference type="ARBA" id="ARBA00047848"/>
    </source>
</evidence>
<keyword evidence="10" id="KW-0028">Amino-acid biosynthesis</keyword>
<dbReference type="KEGG" id="bmei:Spa11_12740"/>
<dbReference type="RefSeq" id="WP_145109463.1">
    <property type="nucleotide sequence ID" value="NZ_CP036349.1"/>
</dbReference>
<comment type="subcellular location">
    <subcellularLocation>
        <location evidence="3">Cytoplasm</location>
    </subcellularLocation>
</comment>
<dbReference type="Gene3D" id="1.20.59.10">
    <property type="entry name" value="Chorismate mutase"/>
    <property type="match status" value="1"/>
</dbReference>
<dbReference type="Pfam" id="PF00800">
    <property type="entry name" value="PDT"/>
    <property type="match status" value="1"/>
</dbReference>
<dbReference type="CDD" id="cd13630">
    <property type="entry name" value="PBP2_PDT_1"/>
    <property type="match status" value="1"/>
</dbReference>
<dbReference type="UniPathway" id="UPA00121">
    <property type="reaction ID" value="UER00345"/>
</dbReference>
<dbReference type="InterPro" id="IPR002701">
    <property type="entry name" value="CM_II_prokaryot"/>
</dbReference>
<comment type="pathway">
    <text evidence="4">Amino-acid biosynthesis; L-phenylalanine biosynthesis; phenylpyruvate from prephenate: step 1/1.</text>
</comment>
<evidence type="ECO:0000313" key="22">
    <source>
        <dbReference type="EMBL" id="QDV73085.1"/>
    </source>
</evidence>
<evidence type="ECO:0000259" key="21">
    <source>
        <dbReference type="PROSITE" id="PS51671"/>
    </source>
</evidence>
<comment type="pathway">
    <text evidence="5">Metabolic intermediate biosynthesis; prephenate biosynthesis; prephenate from chorismate: step 1/1.</text>
</comment>
<reference evidence="22 23" key="1">
    <citation type="submission" date="2019-02" db="EMBL/GenBank/DDBJ databases">
        <title>Deep-cultivation of Planctomycetes and their phenomic and genomic characterization uncovers novel biology.</title>
        <authorList>
            <person name="Wiegand S."/>
            <person name="Jogler M."/>
            <person name="Boedeker C."/>
            <person name="Pinto D."/>
            <person name="Vollmers J."/>
            <person name="Rivas-Marin E."/>
            <person name="Kohn T."/>
            <person name="Peeters S.H."/>
            <person name="Heuer A."/>
            <person name="Rast P."/>
            <person name="Oberbeckmann S."/>
            <person name="Bunk B."/>
            <person name="Jeske O."/>
            <person name="Meyerdierks A."/>
            <person name="Storesund J.E."/>
            <person name="Kallscheuer N."/>
            <person name="Luecker S."/>
            <person name="Lage O.M."/>
            <person name="Pohl T."/>
            <person name="Merkel B.J."/>
            <person name="Hornburger P."/>
            <person name="Mueller R.-W."/>
            <person name="Bruemmer F."/>
            <person name="Labrenz M."/>
            <person name="Spormann A.M."/>
            <person name="Op den Camp H."/>
            <person name="Overmann J."/>
            <person name="Amann R."/>
            <person name="Jetten M.S.M."/>
            <person name="Mascher T."/>
            <person name="Medema M.H."/>
            <person name="Devos D.P."/>
            <person name="Kaster A.-K."/>
            <person name="Ovreas L."/>
            <person name="Rohde M."/>
            <person name="Galperin M.Y."/>
            <person name="Jogler C."/>
        </authorList>
    </citation>
    <scope>NUCLEOTIDE SEQUENCE [LARGE SCALE GENOMIC DNA]</scope>
    <source>
        <strain evidence="22 23">Spa11</strain>
    </source>
</reference>
<dbReference type="InterPro" id="IPR002912">
    <property type="entry name" value="ACT_dom"/>
</dbReference>
<dbReference type="GO" id="GO:0005737">
    <property type="term" value="C:cytoplasm"/>
    <property type="evidence" value="ECO:0007669"/>
    <property type="project" value="UniProtKB-SubCell"/>
</dbReference>
<evidence type="ECO:0000256" key="17">
    <source>
        <dbReference type="ARBA" id="ARBA00031520"/>
    </source>
</evidence>
<dbReference type="SUPFAM" id="SSF55021">
    <property type="entry name" value="ACT-like"/>
    <property type="match status" value="1"/>
</dbReference>
<evidence type="ECO:0000256" key="11">
    <source>
        <dbReference type="ARBA" id="ARBA00023141"/>
    </source>
</evidence>
<dbReference type="EC" id="4.2.1.51" evidence="7"/>
<sequence>MAKKAAPKTTPTGGAKALRTRIRVLDRQIADAVAERTELVARLVAQHAQLKNAPADIAATTVAAGKGTVSDDAMRAVFREVVAASRAAIGLRRIAYLGPEDSYSHLTAIERFGEAADLVPVATIHAVFQEVSEGSCELGVVPLENSTHGRVTDTLEAFASSMVHICGEAPMRIHHCLLGQGPRSAIRRVVSKPQALAQCSHWLAEHLPGVEAVPYASTSDAARLAAEDPSVAAIASEQAGRRHGLEPLARHIEDQKDNVTRFAVIGPVNTYPTGAPKTGDDKTALMFELAHEPGALADGMAIFKRQKLNLTWIESFPIPGSRTQDLSGGRYLFFVELMGHQADLRVRRAVASLGKKCLQLRVLGSYARAKVLG</sequence>
<evidence type="ECO:0000256" key="19">
    <source>
        <dbReference type="PIRSR" id="PIRSR001500-2"/>
    </source>
</evidence>
<evidence type="ECO:0000313" key="23">
    <source>
        <dbReference type="Proteomes" id="UP000316426"/>
    </source>
</evidence>
<dbReference type="Gene3D" id="3.40.190.10">
    <property type="entry name" value="Periplasmic binding protein-like II"/>
    <property type="match status" value="2"/>
</dbReference>
<dbReference type="NCBIfam" id="NF008865">
    <property type="entry name" value="PRK11898.1"/>
    <property type="match status" value="1"/>
</dbReference>
<keyword evidence="13" id="KW-0413">Isomerase</keyword>
<keyword evidence="14 22" id="KW-0456">Lyase</keyword>
<dbReference type="InterPro" id="IPR036979">
    <property type="entry name" value="CM_dom_sf"/>
</dbReference>
<dbReference type="SUPFAM" id="SSF53850">
    <property type="entry name" value="Periplasmic binding protein-like II"/>
    <property type="match status" value="1"/>
</dbReference>
<evidence type="ECO:0000256" key="4">
    <source>
        <dbReference type="ARBA" id="ARBA00004741"/>
    </source>
</evidence>
<dbReference type="PROSITE" id="PS51171">
    <property type="entry name" value="PREPHENATE_DEHYDR_3"/>
    <property type="match status" value="1"/>
</dbReference>
<keyword evidence="23" id="KW-1185">Reference proteome</keyword>
<evidence type="ECO:0000256" key="9">
    <source>
        <dbReference type="ARBA" id="ARBA00022490"/>
    </source>
</evidence>
<dbReference type="PIRSF" id="PIRSF001500">
    <property type="entry name" value="Chor_mut_pdt_Ppr"/>
    <property type="match status" value="1"/>
</dbReference>
<proteinExistence type="predicted"/>